<sequence>MALSGRLALVTGGSSGIGEAVCHALAAEGATVVAANRNVEAARKVVESLPGDVKHLALHVDVGDSSSVEKLFDNIRSASTLPLSIVVNSAAIYCQSLLTDTTDELFDDIIRVNLKGTFLVTRAASHEMIRSKKALPEGGATIVNIASIVAKGGWANIGAYSASKAGVVALTKTAAQELADHGIRCNVVLPGYTETPMAQVASEEYRAKLLAVTPLKRVAEPREIAEAVRFLCLPSASSFVTGARPGSHWRTVHVIDAQENRRSSNKINKAYAVGYWGSREGK</sequence>
<protein>
    <recommendedName>
        <fullName evidence="20">(3R)-3-hydroxyacyl-CoA dehydrogenase</fullName>
        <ecNumber evidence="19">1.1.1.239</ecNumber>
        <ecNumber evidence="4">1.1.1.n12</ecNumber>
    </recommendedName>
    <alternativeName>
        <fullName evidence="22">17-beta-hydroxysteroid dehydrogenase 8</fullName>
    </alternativeName>
    <alternativeName>
        <fullName evidence="21">3-ketoacyl-[acyl-carrier-protein] reductase alpha subunit</fullName>
    </alternativeName>
    <alternativeName>
        <fullName evidence="24">3-oxoacyl-[acyl-carrier-protein] reductase</fullName>
    </alternativeName>
    <alternativeName>
        <fullName evidence="25">Estradiol 17-beta-dehydrogenase 8</fullName>
    </alternativeName>
    <alternativeName>
        <fullName evidence="23">Testosterone 17-beta-dehydrogenase 8</fullName>
    </alternativeName>
</protein>
<comment type="pathway">
    <text evidence="13">Steroid biosynthesis; estrogen biosynthesis.</text>
</comment>
<dbReference type="EMBL" id="GBBK01005152">
    <property type="protein sequence ID" value="JAC19330.1"/>
    <property type="molecule type" value="mRNA"/>
</dbReference>
<dbReference type="PROSITE" id="PS00061">
    <property type="entry name" value="ADH_SHORT"/>
    <property type="match status" value="1"/>
</dbReference>
<name>A0A023FDA8_AMBCJ</name>
<evidence type="ECO:0000256" key="17">
    <source>
        <dbReference type="ARBA" id="ARBA00052680"/>
    </source>
</evidence>
<evidence type="ECO:0000256" key="14">
    <source>
        <dbReference type="ARBA" id="ARBA00049069"/>
    </source>
</evidence>
<comment type="catalytic activity">
    <reaction evidence="14">
        <text>17beta-estradiol + NAD(+) = estrone + NADH + H(+)</text>
        <dbReference type="Rhea" id="RHEA:24612"/>
        <dbReference type="ChEBI" id="CHEBI:15378"/>
        <dbReference type="ChEBI" id="CHEBI:16469"/>
        <dbReference type="ChEBI" id="CHEBI:17263"/>
        <dbReference type="ChEBI" id="CHEBI:57540"/>
        <dbReference type="ChEBI" id="CHEBI:57945"/>
        <dbReference type="EC" id="1.1.1.62"/>
    </reaction>
    <physiologicalReaction direction="left-to-right" evidence="14">
        <dbReference type="Rhea" id="RHEA:24613"/>
    </physiologicalReaction>
    <physiologicalReaction direction="right-to-left" evidence="14">
        <dbReference type="Rhea" id="RHEA:24614"/>
    </physiologicalReaction>
</comment>
<evidence type="ECO:0000256" key="1">
    <source>
        <dbReference type="ARBA" id="ARBA00004305"/>
    </source>
</evidence>
<evidence type="ECO:0000256" key="21">
    <source>
        <dbReference type="ARBA" id="ARBA00077835"/>
    </source>
</evidence>
<comment type="catalytic activity">
    <reaction evidence="17">
        <text>a (3R)-3-hydroxyacyl-CoA + NAD(+) = a 3-oxoacyl-CoA + NADH + H(+)</text>
        <dbReference type="Rhea" id="RHEA:32711"/>
        <dbReference type="ChEBI" id="CHEBI:15378"/>
        <dbReference type="ChEBI" id="CHEBI:57319"/>
        <dbReference type="ChEBI" id="CHEBI:57540"/>
        <dbReference type="ChEBI" id="CHEBI:57945"/>
        <dbReference type="ChEBI" id="CHEBI:90726"/>
        <dbReference type="EC" id="1.1.1.n12"/>
    </reaction>
    <physiologicalReaction direction="left-to-right" evidence="17">
        <dbReference type="Rhea" id="RHEA:32712"/>
    </physiologicalReaction>
</comment>
<evidence type="ECO:0000256" key="9">
    <source>
        <dbReference type="ARBA" id="ARBA00023027"/>
    </source>
</evidence>
<evidence type="ECO:0000256" key="4">
    <source>
        <dbReference type="ARBA" id="ARBA00012456"/>
    </source>
</evidence>
<keyword evidence="7" id="KW-0276">Fatty acid metabolism</keyword>
<reference evidence="26" key="1">
    <citation type="submission" date="2014-03" db="EMBL/GenBank/DDBJ databases">
        <title>The sialotranscriptome of Amblyomma triste, Amblyomma parvum and Amblyomma cajennense ticks, uncovered by 454-based RNA-seq.</title>
        <authorList>
            <person name="Garcia G.R."/>
            <person name="Gardinassi L.G."/>
            <person name="Ribeiro J.M."/>
            <person name="Anatriello E."/>
            <person name="Ferreira B.R."/>
            <person name="Moreira H.N."/>
            <person name="Mafra C."/>
            <person name="Olegario M.M."/>
            <person name="Szabo P.J."/>
            <person name="Miranda-Santos I.K."/>
            <person name="Maruyama S.R."/>
        </authorList>
    </citation>
    <scope>NUCLEOTIDE SEQUENCE</scope>
    <source>
        <strain evidence="26">Uberlandia</strain>
        <tissue evidence="26">Salivary glands</tissue>
    </source>
</reference>
<evidence type="ECO:0000256" key="15">
    <source>
        <dbReference type="ARBA" id="ARBA00050232"/>
    </source>
</evidence>
<dbReference type="GO" id="GO:0047035">
    <property type="term" value="F:testosterone dehydrogenase (NAD+) activity"/>
    <property type="evidence" value="ECO:0007669"/>
    <property type="project" value="UniProtKB-EC"/>
</dbReference>
<dbReference type="PANTHER" id="PTHR42760:SF83">
    <property type="entry name" value="(3R)-3-HYDROXYACYL-COA DEHYDROGENASE"/>
    <property type="match status" value="1"/>
</dbReference>
<keyword evidence="8" id="KW-0560">Oxidoreductase</keyword>
<organism evidence="26">
    <name type="scientific">Amblyomma cajennense</name>
    <name type="common">Cayenne tick</name>
    <name type="synonym">Acarus cajennensis</name>
    <dbReference type="NCBI Taxonomy" id="34607"/>
    <lineage>
        <taxon>Eukaryota</taxon>
        <taxon>Metazoa</taxon>
        <taxon>Ecdysozoa</taxon>
        <taxon>Arthropoda</taxon>
        <taxon>Chelicerata</taxon>
        <taxon>Arachnida</taxon>
        <taxon>Acari</taxon>
        <taxon>Parasitiformes</taxon>
        <taxon>Ixodida</taxon>
        <taxon>Ixodoidea</taxon>
        <taxon>Ixodidae</taxon>
        <taxon>Amblyomminae</taxon>
        <taxon>Amblyomma</taxon>
    </lineage>
</organism>
<evidence type="ECO:0000256" key="20">
    <source>
        <dbReference type="ARBA" id="ARBA00070911"/>
    </source>
</evidence>
<dbReference type="Pfam" id="PF13561">
    <property type="entry name" value="adh_short_C2"/>
    <property type="match status" value="1"/>
</dbReference>
<evidence type="ECO:0000256" key="6">
    <source>
        <dbReference type="ARBA" id="ARBA00022553"/>
    </source>
</evidence>
<dbReference type="PRINTS" id="PR00081">
    <property type="entry name" value="GDHRDH"/>
</dbReference>
<dbReference type="EC" id="1.1.1.n12" evidence="4"/>
<keyword evidence="5" id="KW-0444">Lipid biosynthesis</keyword>
<keyword evidence="6" id="KW-0597">Phosphoprotein</keyword>
<evidence type="ECO:0000256" key="19">
    <source>
        <dbReference type="ARBA" id="ARBA00066822"/>
    </source>
</evidence>
<dbReference type="FunFam" id="3.40.50.720:FF:000231">
    <property type="entry name" value="Estradiol 17-beta-dehydrogenase 8"/>
    <property type="match status" value="1"/>
</dbReference>
<dbReference type="GO" id="GO:0006633">
    <property type="term" value="P:fatty acid biosynthetic process"/>
    <property type="evidence" value="ECO:0007669"/>
    <property type="project" value="UniProtKB-KW"/>
</dbReference>
<keyword evidence="11" id="KW-0496">Mitochondrion</keyword>
<evidence type="ECO:0000256" key="10">
    <source>
        <dbReference type="ARBA" id="ARBA00023098"/>
    </source>
</evidence>
<dbReference type="GO" id="GO:0008210">
    <property type="term" value="P:estrogen metabolic process"/>
    <property type="evidence" value="ECO:0007669"/>
    <property type="project" value="UniProtKB-ARBA"/>
</dbReference>
<dbReference type="Gene3D" id="3.40.50.720">
    <property type="entry name" value="NAD(P)-binding Rossmann-like Domain"/>
    <property type="match status" value="1"/>
</dbReference>
<dbReference type="EC" id="1.1.1.239" evidence="19"/>
<comment type="catalytic activity">
    <reaction evidence="16">
        <text>17beta-hydroxy-5alpha-androstan-3-one + NAD(+) = 5alpha-androstan-3,17-dione + NADH + H(+)</text>
        <dbReference type="Rhea" id="RHEA:41992"/>
        <dbReference type="ChEBI" id="CHEBI:15378"/>
        <dbReference type="ChEBI" id="CHEBI:15994"/>
        <dbReference type="ChEBI" id="CHEBI:16330"/>
        <dbReference type="ChEBI" id="CHEBI:57540"/>
        <dbReference type="ChEBI" id="CHEBI:57945"/>
    </reaction>
    <physiologicalReaction direction="left-to-right" evidence="16">
        <dbReference type="Rhea" id="RHEA:41993"/>
    </physiologicalReaction>
</comment>
<dbReference type="InterPro" id="IPR020904">
    <property type="entry name" value="Sc_DH/Rdtase_CS"/>
</dbReference>
<evidence type="ECO:0000256" key="22">
    <source>
        <dbReference type="ARBA" id="ARBA00081419"/>
    </source>
</evidence>
<dbReference type="AlphaFoldDB" id="A0A023FDA8"/>
<keyword evidence="9" id="KW-0520">NAD</keyword>
<evidence type="ECO:0000256" key="25">
    <source>
        <dbReference type="ARBA" id="ARBA00083258"/>
    </source>
</evidence>
<evidence type="ECO:0000256" key="23">
    <source>
        <dbReference type="ARBA" id="ARBA00081936"/>
    </source>
</evidence>
<comment type="catalytic activity">
    <reaction evidence="15">
        <text>testosterone + NAD(+) = androst-4-ene-3,17-dione + NADH + H(+)</text>
        <dbReference type="Rhea" id="RHEA:14929"/>
        <dbReference type="ChEBI" id="CHEBI:15378"/>
        <dbReference type="ChEBI" id="CHEBI:16422"/>
        <dbReference type="ChEBI" id="CHEBI:17347"/>
        <dbReference type="ChEBI" id="CHEBI:57540"/>
        <dbReference type="ChEBI" id="CHEBI:57945"/>
        <dbReference type="EC" id="1.1.1.239"/>
    </reaction>
    <physiologicalReaction direction="left-to-right" evidence="15">
        <dbReference type="Rhea" id="RHEA:14930"/>
    </physiologicalReaction>
</comment>
<evidence type="ECO:0000256" key="18">
    <source>
        <dbReference type="ARBA" id="ARBA00065174"/>
    </source>
</evidence>
<evidence type="ECO:0000256" key="5">
    <source>
        <dbReference type="ARBA" id="ARBA00022516"/>
    </source>
</evidence>
<dbReference type="PANTHER" id="PTHR42760">
    <property type="entry name" value="SHORT-CHAIN DEHYDROGENASES/REDUCTASES FAMILY MEMBER"/>
    <property type="match status" value="1"/>
</dbReference>
<proteinExistence type="evidence at transcript level"/>
<evidence type="ECO:0000256" key="24">
    <source>
        <dbReference type="ARBA" id="ARBA00083097"/>
    </source>
</evidence>
<dbReference type="InterPro" id="IPR002347">
    <property type="entry name" value="SDR_fam"/>
</dbReference>
<accession>A0A023FDA8</accession>
<comment type="subcellular location">
    <subcellularLocation>
        <location evidence="1">Mitochondrion matrix</location>
    </subcellularLocation>
</comment>
<keyword evidence="10" id="KW-0443">Lipid metabolism</keyword>
<evidence type="ECO:0000256" key="16">
    <source>
        <dbReference type="ARBA" id="ARBA00050435"/>
    </source>
</evidence>
<comment type="pathway">
    <text evidence="2">Lipid metabolism; fatty acid biosynthesis.</text>
</comment>
<dbReference type="GO" id="GO:0004303">
    <property type="term" value="F:estradiol 17-beta-dehydrogenase [NAD(P)+] activity"/>
    <property type="evidence" value="ECO:0007669"/>
    <property type="project" value="UniProtKB-EC"/>
</dbReference>
<keyword evidence="12" id="KW-0275">Fatty acid biosynthesis</keyword>
<evidence type="ECO:0000256" key="7">
    <source>
        <dbReference type="ARBA" id="ARBA00022832"/>
    </source>
</evidence>
<evidence type="ECO:0000256" key="2">
    <source>
        <dbReference type="ARBA" id="ARBA00005194"/>
    </source>
</evidence>
<evidence type="ECO:0000313" key="26">
    <source>
        <dbReference type="EMBL" id="JAC19330.1"/>
    </source>
</evidence>
<dbReference type="SUPFAM" id="SSF51735">
    <property type="entry name" value="NAD(P)-binding Rossmann-fold domains"/>
    <property type="match status" value="1"/>
</dbReference>
<evidence type="ECO:0000256" key="12">
    <source>
        <dbReference type="ARBA" id="ARBA00023160"/>
    </source>
</evidence>
<comment type="subunit">
    <text evidence="18">Heterotetramer with CBR4; contains two molecules of HSD17B8 and CBR4.</text>
</comment>
<evidence type="ECO:0000256" key="3">
    <source>
        <dbReference type="ARBA" id="ARBA00006484"/>
    </source>
</evidence>
<feature type="non-terminal residue" evidence="26">
    <location>
        <position position="282"/>
    </location>
</feature>
<dbReference type="GO" id="GO:0005759">
    <property type="term" value="C:mitochondrial matrix"/>
    <property type="evidence" value="ECO:0007669"/>
    <property type="project" value="UniProtKB-SubCell"/>
</dbReference>
<dbReference type="GO" id="GO:0048038">
    <property type="term" value="F:quinone binding"/>
    <property type="evidence" value="ECO:0007669"/>
    <property type="project" value="TreeGrafter"/>
</dbReference>
<evidence type="ECO:0000256" key="13">
    <source>
        <dbReference type="ARBA" id="ARBA00037929"/>
    </source>
</evidence>
<dbReference type="InterPro" id="IPR036291">
    <property type="entry name" value="NAD(P)-bd_dom_sf"/>
</dbReference>
<evidence type="ECO:0000256" key="11">
    <source>
        <dbReference type="ARBA" id="ARBA00023128"/>
    </source>
</evidence>
<dbReference type="PRINTS" id="PR00080">
    <property type="entry name" value="SDRFAMILY"/>
</dbReference>
<evidence type="ECO:0000256" key="8">
    <source>
        <dbReference type="ARBA" id="ARBA00023002"/>
    </source>
</evidence>
<comment type="similarity">
    <text evidence="3">Belongs to the short-chain dehydrogenases/reductases (SDR) family.</text>
</comment>